<sequence length="75" mass="8188">MLFTCETDRGINVPADVAVFNQEVNWPAIKLMPLLTQNFCGIPGHSVPLRRKCLWFGSLTAVGPQRPQSTSSTSG</sequence>
<comment type="caution">
    <text evidence="1">The sequence shown here is derived from an EMBL/GenBank/DDBJ whole genome shotgun (WGS) entry which is preliminary data.</text>
</comment>
<name>A0ABR3LMD6_9TELE</name>
<evidence type="ECO:0000313" key="2">
    <source>
        <dbReference type="Proteomes" id="UP001558613"/>
    </source>
</evidence>
<protein>
    <submittedName>
        <fullName evidence="1">Uncharacterized protein</fullName>
    </submittedName>
</protein>
<evidence type="ECO:0000313" key="1">
    <source>
        <dbReference type="EMBL" id="KAL1254033.1"/>
    </source>
</evidence>
<gene>
    <name evidence="1" type="ORF">QQF64_016262</name>
</gene>
<accession>A0ABR3LMD6</accession>
<proteinExistence type="predicted"/>
<dbReference type="Proteomes" id="UP001558613">
    <property type="component" value="Unassembled WGS sequence"/>
</dbReference>
<dbReference type="EMBL" id="JAYMGO010000020">
    <property type="protein sequence ID" value="KAL1254033.1"/>
    <property type="molecule type" value="Genomic_DNA"/>
</dbReference>
<keyword evidence="2" id="KW-1185">Reference proteome</keyword>
<reference evidence="1 2" key="1">
    <citation type="submission" date="2023-09" db="EMBL/GenBank/DDBJ databases">
        <authorList>
            <person name="Wang M."/>
        </authorList>
    </citation>
    <scope>NUCLEOTIDE SEQUENCE [LARGE SCALE GENOMIC DNA]</scope>
    <source>
        <strain evidence="1">GT-2023</strain>
        <tissue evidence="1">Liver</tissue>
    </source>
</reference>
<organism evidence="1 2">
    <name type="scientific">Cirrhinus molitorella</name>
    <name type="common">mud carp</name>
    <dbReference type="NCBI Taxonomy" id="172907"/>
    <lineage>
        <taxon>Eukaryota</taxon>
        <taxon>Metazoa</taxon>
        <taxon>Chordata</taxon>
        <taxon>Craniata</taxon>
        <taxon>Vertebrata</taxon>
        <taxon>Euteleostomi</taxon>
        <taxon>Actinopterygii</taxon>
        <taxon>Neopterygii</taxon>
        <taxon>Teleostei</taxon>
        <taxon>Ostariophysi</taxon>
        <taxon>Cypriniformes</taxon>
        <taxon>Cyprinidae</taxon>
        <taxon>Labeoninae</taxon>
        <taxon>Labeonini</taxon>
        <taxon>Cirrhinus</taxon>
    </lineage>
</organism>